<feature type="compositionally biased region" description="Basic and acidic residues" evidence="7">
    <location>
        <begin position="510"/>
        <end position="520"/>
    </location>
</feature>
<evidence type="ECO:0000313" key="9">
    <source>
        <dbReference type="EMBL" id="CAG5133535.1"/>
    </source>
</evidence>
<feature type="region of interest" description="Disordered" evidence="7">
    <location>
        <begin position="666"/>
        <end position="687"/>
    </location>
</feature>
<evidence type="ECO:0000256" key="7">
    <source>
        <dbReference type="SAM" id="MobiDB-lite"/>
    </source>
</evidence>
<feature type="region of interest" description="Disordered" evidence="7">
    <location>
        <begin position="360"/>
        <end position="520"/>
    </location>
</feature>
<feature type="compositionally biased region" description="Basic and acidic residues" evidence="7">
    <location>
        <begin position="106"/>
        <end position="121"/>
    </location>
</feature>
<dbReference type="Proteomes" id="UP000678393">
    <property type="component" value="Unassembled WGS sequence"/>
</dbReference>
<feature type="compositionally biased region" description="Low complexity" evidence="7">
    <location>
        <begin position="87"/>
        <end position="98"/>
    </location>
</feature>
<evidence type="ECO:0000256" key="1">
    <source>
        <dbReference type="ARBA" id="ARBA00010843"/>
    </source>
</evidence>
<feature type="compositionally biased region" description="Basic and acidic residues" evidence="7">
    <location>
        <begin position="378"/>
        <end position="470"/>
    </location>
</feature>
<reference evidence="9" key="1">
    <citation type="submission" date="2021-04" db="EMBL/GenBank/DDBJ databases">
        <authorList>
            <consortium name="Molecular Ecology Group"/>
        </authorList>
    </citation>
    <scope>NUCLEOTIDE SEQUENCE</scope>
</reference>
<accession>A0A8S4A0P0</accession>
<feature type="domain" description="C2HC/C3H-type" evidence="8">
    <location>
        <begin position="545"/>
        <end position="574"/>
    </location>
</feature>
<keyword evidence="10" id="KW-1185">Reference proteome</keyword>
<dbReference type="EMBL" id="CAJHNH020006279">
    <property type="protein sequence ID" value="CAG5133535.1"/>
    <property type="molecule type" value="Genomic_DNA"/>
</dbReference>
<dbReference type="InterPro" id="IPR049899">
    <property type="entry name" value="Znf_C2HC_C3H"/>
</dbReference>
<protein>
    <recommendedName>
        <fullName evidence="8">C2HC/C3H-type domain-containing protein</fullName>
    </recommendedName>
</protein>
<evidence type="ECO:0000256" key="4">
    <source>
        <dbReference type="ARBA" id="ARBA00022833"/>
    </source>
</evidence>
<evidence type="ECO:0000256" key="2">
    <source>
        <dbReference type="ARBA" id="ARBA00022723"/>
    </source>
</evidence>
<comment type="similarity">
    <text evidence="1">Belongs to the ZC2HC1 family.</text>
</comment>
<dbReference type="PANTHER" id="PTHR14649:SF1">
    <property type="entry name" value="ZINC FINGER C2HC DOMAIN-CONTAINING PROTEIN 1C"/>
    <property type="match status" value="1"/>
</dbReference>
<dbReference type="Pfam" id="PF13913">
    <property type="entry name" value="zf-C2HC_2"/>
    <property type="match status" value="2"/>
</dbReference>
<dbReference type="GO" id="GO:0008270">
    <property type="term" value="F:zinc ion binding"/>
    <property type="evidence" value="ECO:0007669"/>
    <property type="project" value="UniProtKB-KW"/>
</dbReference>
<feature type="compositionally biased region" description="Low complexity" evidence="7">
    <location>
        <begin position="471"/>
        <end position="481"/>
    </location>
</feature>
<name>A0A8S4A0P0_9EUPU</name>
<keyword evidence="4" id="KW-0862">Zinc</keyword>
<dbReference type="AlphaFoldDB" id="A0A8S4A0P0"/>
<keyword evidence="3 6" id="KW-0863">Zinc-finger</keyword>
<feature type="region of interest" description="Disordered" evidence="7">
    <location>
        <begin position="76"/>
        <end position="344"/>
    </location>
</feature>
<dbReference type="OrthoDB" id="10255185at2759"/>
<evidence type="ECO:0000256" key="3">
    <source>
        <dbReference type="ARBA" id="ARBA00022771"/>
    </source>
</evidence>
<dbReference type="PROSITE" id="PS52027">
    <property type="entry name" value="ZF_C2HC_C3H"/>
    <property type="match status" value="2"/>
</dbReference>
<feature type="compositionally biased region" description="Basic and acidic residues" evidence="7">
    <location>
        <begin position="325"/>
        <end position="344"/>
    </location>
</feature>
<dbReference type="Gene3D" id="3.30.160.60">
    <property type="entry name" value="Classic Zinc Finger"/>
    <property type="match status" value="2"/>
</dbReference>
<keyword evidence="5" id="KW-0175">Coiled coil</keyword>
<keyword evidence="2" id="KW-0479">Metal-binding</keyword>
<organism evidence="9 10">
    <name type="scientific">Candidula unifasciata</name>
    <dbReference type="NCBI Taxonomy" id="100452"/>
    <lineage>
        <taxon>Eukaryota</taxon>
        <taxon>Metazoa</taxon>
        <taxon>Spiralia</taxon>
        <taxon>Lophotrochozoa</taxon>
        <taxon>Mollusca</taxon>
        <taxon>Gastropoda</taxon>
        <taxon>Heterobranchia</taxon>
        <taxon>Euthyneura</taxon>
        <taxon>Panpulmonata</taxon>
        <taxon>Eupulmonata</taxon>
        <taxon>Stylommatophora</taxon>
        <taxon>Helicina</taxon>
        <taxon>Helicoidea</taxon>
        <taxon>Geomitridae</taxon>
        <taxon>Candidula</taxon>
    </lineage>
</organism>
<comment type="caution">
    <text evidence="9">The sequence shown here is derived from an EMBL/GenBank/DDBJ whole genome shotgun (WGS) entry which is preliminary data.</text>
</comment>
<evidence type="ECO:0000256" key="5">
    <source>
        <dbReference type="ARBA" id="ARBA00023054"/>
    </source>
</evidence>
<feature type="compositionally biased region" description="Pro residues" evidence="7">
    <location>
        <begin position="678"/>
        <end position="687"/>
    </location>
</feature>
<evidence type="ECO:0000313" key="10">
    <source>
        <dbReference type="Proteomes" id="UP000678393"/>
    </source>
</evidence>
<gene>
    <name evidence="9" type="ORF">CUNI_LOCUS19093</name>
</gene>
<sequence>MISNELRLEHFDHAHKTRHVKISPMMRAFNPHNAGGVDGKPSKLELMRADYQRKLMKEKEEKMIQMYEDNQRKVMSRMGRGGGAGEGRITQNGAQNGANGTGSGKSVRDFFNERRRMEAKEISSTAHSYRQTKELPSPTEWPSRVDSSNTPKKSKASAGRDRSQPLAPIRRPHVEPQETGNPVKSGIPQKFPVPPTENREGNPFPVRARLVKHKPLPPAGNHHFDNKYNGGAGDFNSTQPASTGHKPLTRKPPQVTQNKLEKLQKDNSLLSRAPEKLTDFQKWQAEQSQAREERLKKVNSLRHANNGNGGVWKNSDDESLDDNEDVKGEGLDSGRGNNLDEKMKAKEKELLEKIAKRQRELEEIKNEREVQDEEEQENIERKKTKKVTERSKQRKVYDERHKEEQKRFKQEENETRLEIQQAEQHRLEEEKEWKENEKRIKEEDKRKLQPDNSKSRRQNEVAAQQREKLSSKSGNRSNSRSLLEEDSPQPTAKPSRSTPKVSKNPQPSRSKTESNDLDERRLSLSDAHVYEQAAASADAQGFVADLAMCTICGRSFVQERLKKHQEACAKAHKPRKEFDSAKKRVEGTDLAKYAGKAKRREPPKKKSNWRAKHEEFIQTLRHAKKVTLCEKEGGDLRNLTPPPASVNPDYVQCPHCGRSFNETAAERHIPRCQTLKTRPPPVKGKRR</sequence>
<feature type="domain" description="C2HC/C3H-type" evidence="8">
    <location>
        <begin position="649"/>
        <end position="678"/>
    </location>
</feature>
<evidence type="ECO:0000259" key="8">
    <source>
        <dbReference type="PROSITE" id="PS52027"/>
    </source>
</evidence>
<dbReference type="PANTHER" id="PTHR14649">
    <property type="entry name" value="ZINC FINGER C2HC DOMAIN-CONTAINING PROTEIN 1C"/>
    <property type="match status" value="1"/>
</dbReference>
<dbReference type="InterPro" id="IPR026104">
    <property type="entry name" value="ZNF_C2HC_dom_1C"/>
</dbReference>
<evidence type="ECO:0000256" key="6">
    <source>
        <dbReference type="PROSITE-ProRule" id="PRU01371"/>
    </source>
</evidence>
<feature type="compositionally biased region" description="Basic and acidic residues" evidence="7">
    <location>
        <begin position="360"/>
        <end position="369"/>
    </location>
</feature>
<proteinExistence type="inferred from homology"/>
<feature type="compositionally biased region" description="Polar residues" evidence="7">
    <location>
        <begin position="488"/>
        <end position="509"/>
    </location>
</feature>